<sequence>MLEDLPRTVSESTCCSGSMSTQRGSNMDSDLTVLHARKEYGRIALSMLPESNIKVVLVIF</sequence>
<dbReference type="Proteomes" id="UP001626550">
    <property type="component" value="Unassembled WGS sequence"/>
</dbReference>
<organism evidence="2 3">
    <name type="scientific">Cichlidogyrus casuarinus</name>
    <dbReference type="NCBI Taxonomy" id="1844966"/>
    <lineage>
        <taxon>Eukaryota</taxon>
        <taxon>Metazoa</taxon>
        <taxon>Spiralia</taxon>
        <taxon>Lophotrochozoa</taxon>
        <taxon>Platyhelminthes</taxon>
        <taxon>Monogenea</taxon>
        <taxon>Monopisthocotylea</taxon>
        <taxon>Dactylogyridea</taxon>
        <taxon>Ancyrocephalidae</taxon>
        <taxon>Cichlidogyrus</taxon>
    </lineage>
</organism>
<comment type="caution">
    <text evidence="2">The sequence shown here is derived from an EMBL/GenBank/DDBJ whole genome shotgun (WGS) entry which is preliminary data.</text>
</comment>
<feature type="region of interest" description="Disordered" evidence="1">
    <location>
        <begin position="1"/>
        <end position="26"/>
    </location>
</feature>
<protein>
    <submittedName>
        <fullName evidence="2">Uncharacterized protein</fullName>
    </submittedName>
</protein>
<keyword evidence="3" id="KW-1185">Reference proteome</keyword>
<evidence type="ECO:0000313" key="2">
    <source>
        <dbReference type="EMBL" id="KAL3313077.1"/>
    </source>
</evidence>
<accession>A0ABD2Q1S0</accession>
<name>A0ABD2Q1S0_9PLAT</name>
<evidence type="ECO:0000256" key="1">
    <source>
        <dbReference type="SAM" id="MobiDB-lite"/>
    </source>
</evidence>
<proteinExistence type="predicted"/>
<dbReference type="AlphaFoldDB" id="A0ABD2Q1S0"/>
<reference evidence="2 3" key="1">
    <citation type="submission" date="2024-11" db="EMBL/GenBank/DDBJ databases">
        <title>Adaptive evolution of stress response genes in parasites aligns with host niche diversity.</title>
        <authorList>
            <person name="Hahn C."/>
            <person name="Resl P."/>
        </authorList>
    </citation>
    <scope>NUCLEOTIDE SEQUENCE [LARGE SCALE GENOMIC DNA]</scope>
    <source>
        <strain evidence="2">EGGRZ-B1_66</strain>
        <tissue evidence="2">Body</tissue>
    </source>
</reference>
<feature type="compositionally biased region" description="Polar residues" evidence="1">
    <location>
        <begin position="9"/>
        <end position="26"/>
    </location>
</feature>
<gene>
    <name evidence="2" type="ORF">Ciccas_008321</name>
</gene>
<evidence type="ECO:0000313" key="3">
    <source>
        <dbReference type="Proteomes" id="UP001626550"/>
    </source>
</evidence>
<dbReference type="EMBL" id="JBJKFK010001443">
    <property type="protein sequence ID" value="KAL3313077.1"/>
    <property type="molecule type" value="Genomic_DNA"/>
</dbReference>